<organism evidence="2 3">
    <name type="scientific">Janthinobacterium agaricidamnosum</name>
    <dbReference type="NCBI Taxonomy" id="55508"/>
    <lineage>
        <taxon>Bacteria</taxon>
        <taxon>Pseudomonadati</taxon>
        <taxon>Pseudomonadota</taxon>
        <taxon>Betaproteobacteria</taxon>
        <taxon>Burkholderiales</taxon>
        <taxon>Oxalobacteraceae</taxon>
        <taxon>Janthinobacterium</taxon>
    </lineage>
</organism>
<evidence type="ECO:0000313" key="3">
    <source>
        <dbReference type="Proteomes" id="UP000279594"/>
    </source>
</evidence>
<dbReference type="CDD" id="cd00865">
    <property type="entry name" value="PEBP_bact_arch"/>
    <property type="match status" value="1"/>
</dbReference>
<dbReference type="InterPro" id="IPR008914">
    <property type="entry name" value="PEBP"/>
</dbReference>
<reference evidence="2 3" key="1">
    <citation type="submission" date="2018-10" db="EMBL/GenBank/DDBJ databases">
        <title>Effects of UV and annual dynamics of microbial communities in freshwater RAS systems.</title>
        <authorList>
            <person name="Bekkelund A.K."/>
            <person name="Hansen B.R."/>
            <person name="Stokken H."/>
            <person name="Eriksen B.F."/>
            <person name="Kashulin N.A."/>
        </authorList>
    </citation>
    <scope>NUCLEOTIDE SEQUENCE [LARGE SCALE GENOMIC DNA]</scope>
    <source>
        <strain evidence="2 3">BHSEK</strain>
    </source>
</reference>
<proteinExistence type="predicted"/>
<dbReference type="SUPFAM" id="SSF49777">
    <property type="entry name" value="PEBP-like"/>
    <property type="match status" value="1"/>
</dbReference>
<dbReference type="PANTHER" id="PTHR30289:SF1">
    <property type="entry name" value="PEBP (PHOSPHATIDYLETHANOLAMINE-BINDING PROTEIN) FAMILY PROTEIN"/>
    <property type="match status" value="1"/>
</dbReference>
<dbReference type="RefSeq" id="WP_121670749.1">
    <property type="nucleotide sequence ID" value="NZ_CP033019.1"/>
</dbReference>
<feature type="chain" id="PRO_5018162334" evidence="1">
    <location>
        <begin position="22"/>
        <end position="181"/>
    </location>
</feature>
<gene>
    <name evidence="2" type="ORF">D9M09_26510</name>
</gene>
<keyword evidence="3" id="KW-1185">Reference proteome</keyword>
<dbReference type="PANTHER" id="PTHR30289">
    <property type="entry name" value="UNCHARACTERIZED PROTEIN YBCL-RELATED"/>
    <property type="match status" value="1"/>
</dbReference>
<dbReference type="Gene3D" id="3.90.280.10">
    <property type="entry name" value="PEBP-like"/>
    <property type="match status" value="1"/>
</dbReference>
<evidence type="ECO:0000256" key="1">
    <source>
        <dbReference type="SAM" id="SignalP"/>
    </source>
</evidence>
<dbReference type="AlphaFoldDB" id="A0A3G2EGX1"/>
<keyword evidence="1" id="KW-0732">Signal</keyword>
<evidence type="ECO:0000313" key="2">
    <source>
        <dbReference type="EMBL" id="AYM78936.1"/>
    </source>
</evidence>
<dbReference type="NCBIfam" id="TIGR00481">
    <property type="entry name" value="YbhB/YbcL family Raf kinase inhibitor-like protein"/>
    <property type="match status" value="1"/>
</dbReference>
<dbReference type="InterPro" id="IPR036610">
    <property type="entry name" value="PEBP-like_sf"/>
</dbReference>
<accession>A0A3G2EGX1</accession>
<dbReference type="EMBL" id="CP033019">
    <property type="protein sequence ID" value="AYM78936.1"/>
    <property type="molecule type" value="Genomic_DNA"/>
</dbReference>
<sequence length="181" mass="18773">MTTSRLFAATLGLALHLGAHAADFTVTSTDIAPGQRLASAQVFQGFGCTGGNLSPQLSWSNAPAGTKSYAVTLYDPDAPTGSGWWHWSVFNVPTSTTSLPAGTTTATLPAGAVQGRNDYGDSAYGGACPPPGDQAHRYQITVWALKTDKLPLDQHASGAMLGYMLNANALGKAQLTGLYGR</sequence>
<dbReference type="Proteomes" id="UP000279594">
    <property type="component" value="Chromosome"/>
</dbReference>
<feature type="signal peptide" evidence="1">
    <location>
        <begin position="1"/>
        <end position="21"/>
    </location>
</feature>
<dbReference type="InterPro" id="IPR005247">
    <property type="entry name" value="YbhB_YbcL/LppC-like"/>
</dbReference>
<dbReference type="Pfam" id="PF01161">
    <property type="entry name" value="PBP"/>
    <property type="match status" value="1"/>
</dbReference>
<name>A0A3G2EGX1_9BURK</name>
<protein>
    <submittedName>
        <fullName evidence="2">YbhB/YbcL family Raf kinase inhibitor-like protein</fullName>
    </submittedName>
</protein>